<dbReference type="EMBL" id="LT906454">
    <property type="protein sequence ID" value="SNV42801.1"/>
    <property type="molecule type" value="Genomic_DNA"/>
</dbReference>
<evidence type="ECO:0000313" key="2">
    <source>
        <dbReference type="Proteomes" id="UP000215144"/>
    </source>
</evidence>
<protein>
    <submittedName>
        <fullName evidence="1">Uncharacterized protein</fullName>
    </submittedName>
</protein>
<dbReference type="Proteomes" id="UP000215144">
    <property type="component" value="Chromosome 1"/>
</dbReference>
<dbReference type="RefSeq" id="WP_017770771.1">
    <property type="nucleotide sequence ID" value="NZ_LT906454.1"/>
</dbReference>
<evidence type="ECO:0000313" key="1">
    <source>
        <dbReference type="EMBL" id="SNV42801.1"/>
    </source>
</evidence>
<organism evidence="1 2">
    <name type="scientific">Streptococcus acidominimus</name>
    <dbReference type="NCBI Taxonomy" id="1326"/>
    <lineage>
        <taxon>Bacteria</taxon>
        <taxon>Bacillati</taxon>
        <taxon>Bacillota</taxon>
        <taxon>Bacilli</taxon>
        <taxon>Lactobacillales</taxon>
        <taxon>Streptococcaceae</taxon>
        <taxon>Streptococcus</taxon>
    </lineage>
</organism>
<dbReference type="OrthoDB" id="9777312at2"/>
<dbReference type="REBASE" id="215887">
    <property type="entry name" value="Sac11291ORF1589P"/>
</dbReference>
<dbReference type="KEGG" id="saco:SAME_01590"/>
<gene>
    <name evidence="1" type="ORF">SAMEA4504048_01590</name>
</gene>
<proteinExistence type="predicted"/>
<reference evidence="1 2" key="1">
    <citation type="submission" date="2017-06" db="EMBL/GenBank/DDBJ databases">
        <authorList>
            <consortium name="Pathogen Informatics"/>
        </authorList>
    </citation>
    <scope>NUCLEOTIDE SEQUENCE [LARGE SCALE GENOMIC DNA]</scope>
    <source>
        <strain evidence="1 2">NCTC11291</strain>
    </source>
</reference>
<accession>A0A239X7V7</accession>
<sequence length="349" mass="40367">MDIHIILEQFKTKIEARNPIDKKYLVSKGNQNGFELLVPEIAEEIKREISNPDIFDYKVHLGHHFPDLDLIVNKQVYGLELKSRNNGKWDTNGNSVLESISEDIYEEIYLLFGSKEPDNDHILIKYNQYWKVTSAISVTHSPRFKINMDTPTSVFTSAEEYNQLRTKTETEKIQFLQNYLKQNTTGVKWFISPTDSVESVKPTSLNSLPSSVQNAVKSEVLILFPQDLISATKANYSRAHEFIISNHFYYSSSFRDFFSAGGKWEHNSVEFPKSVQTFHELKDEILQMIGEANEDFQQLAYQSWETLGIPFPKKSFLEDYKSVINLIGRVNFYNELKEANLSEFSSLLD</sequence>
<dbReference type="AlphaFoldDB" id="A0A239X7V7"/>
<name>A0A239X7V7_STRAI</name>